<dbReference type="Gene3D" id="2.60.40.10">
    <property type="entry name" value="Immunoglobulins"/>
    <property type="match status" value="5"/>
</dbReference>
<dbReference type="GO" id="GO:0005886">
    <property type="term" value="C:plasma membrane"/>
    <property type="evidence" value="ECO:0007669"/>
    <property type="project" value="TreeGrafter"/>
</dbReference>
<evidence type="ECO:0000256" key="5">
    <source>
        <dbReference type="ARBA" id="ARBA00022737"/>
    </source>
</evidence>
<dbReference type="Ensembl" id="ENSBIXT00005038626.1">
    <property type="protein sequence ID" value="ENSBIXP00005042847.1"/>
    <property type="gene ID" value="ENSBIXG00005026424.1"/>
</dbReference>
<dbReference type="GeneTree" id="ENSGT00940000162311"/>
<proteinExistence type="inferred from homology"/>
<comment type="similarity">
    <text evidence="2">Belongs to the immunoglobulin superfamily. ICAM family.</text>
</comment>
<keyword evidence="3" id="KW-0812">Transmembrane</keyword>
<feature type="domain" description="Ig-like" evidence="13">
    <location>
        <begin position="423"/>
        <end position="501"/>
    </location>
</feature>
<dbReference type="Pfam" id="PF03921">
    <property type="entry name" value="ICAM_N"/>
    <property type="match status" value="1"/>
</dbReference>
<dbReference type="InterPro" id="IPR013768">
    <property type="entry name" value="ICAM_N"/>
</dbReference>
<evidence type="ECO:0000256" key="8">
    <source>
        <dbReference type="ARBA" id="ARBA00023136"/>
    </source>
</evidence>
<dbReference type="InterPro" id="IPR007110">
    <property type="entry name" value="Ig-like_dom"/>
</dbReference>
<dbReference type="SUPFAM" id="SSF48726">
    <property type="entry name" value="Immunoglobulin"/>
    <property type="match status" value="4"/>
</dbReference>
<keyword evidence="7" id="KW-1133">Transmembrane helix</keyword>
<dbReference type="PANTHER" id="PTHR13771:SF18">
    <property type="entry name" value="INTERCELLULAR ADHESION MOLECULE 1"/>
    <property type="match status" value="1"/>
</dbReference>
<name>A0A4W2IFF5_BOBOX</name>
<evidence type="ECO:0000256" key="1">
    <source>
        <dbReference type="ARBA" id="ARBA00004479"/>
    </source>
</evidence>
<evidence type="ECO:0000256" key="12">
    <source>
        <dbReference type="SAM" id="MobiDB-lite"/>
    </source>
</evidence>
<dbReference type="InterPro" id="IPR048679">
    <property type="entry name" value="ICAM1_3_5_D2"/>
</dbReference>
<dbReference type="FunFam" id="2.60.40.10:FF:000194">
    <property type="entry name" value="Intercellular adhesion molecule 1"/>
    <property type="match status" value="1"/>
</dbReference>
<evidence type="ECO:0000256" key="9">
    <source>
        <dbReference type="ARBA" id="ARBA00023157"/>
    </source>
</evidence>
<evidence type="ECO:0000256" key="6">
    <source>
        <dbReference type="ARBA" id="ARBA00022889"/>
    </source>
</evidence>
<evidence type="ECO:0000256" key="3">
    <source>
        <dbReference type="ARBA" id="ARBA00022692"/>
    </source>
</evidence>
<dbReference type="InterPro" id="IPR036179">
    <property type="entry name" value="Ig-like_dom_sf"/>
</dbReference>
<accession>A0A4W2IFF5</accession>
<dbReference type="InterPro" id="IPR003987">
    <property type="entry name" value="ICAM_VCAM_N"/>
</dbReference>
<evidence type="ECO:0000313" key="15">
    <source>
        <dbReference type="Proteomes" id="UP000429181"/>
    </source>
</evidence>
<dbReference type="InterPro" id="IPR013783">
    <property type="entry name" value="Ig-like_fold"/>
</dbReference>
<protein>
    <recommendedName>
        <fullName evidence="13">Ig-like domain-containing protein</fullName>
    </recommendedName>
</protein>
<evidence type="ECO:0000256" key="10">
    <source>
        <dbReference type="ARBA" id="ARBA00023180"/>
    </source>
</evidence>
<dbReference type="Pfam" id="PF21146">
    <property type="entry name" value="ICAM1_3_5_D2"/>
    <property type="match status" value="1"/>
</dbReference>
<keyword evidence="6" id="KW-0130">Cell adhesion</keyword>
<dbReference type="InterPro" id="IPR047012">
    <property type="entry name" value="ICAM_VCAM"/>
</dbReference>
<dbReference type="PANTHER" id="PTHR13771">
    <property type="entry name" value="INTERCELLULAR ADHESION MOLECULE"/>
    <property type="match status" value="1"/>
</dbReference>
<keyword evidence="9" id="KW-1015">Disulfide bond</keyword>
<evidence type="ECO:0000313" key="14">
    <source>
        <dbReference type="Ensembl" id="ENSBIXP00005042847.1"/>
    </source>
</evidence>
<evidence type="ECO:0000256" key="11">
    <source>
        <dbReference type="ARBA" id="ARBA00023319"/>
    </source>
</evidence>
<keyword evidence="8" id="KW-0472">Membrane</keyword>
<dbReference type="GO" id="GO:0005178">
    <property type="term" value="F:integrin binding"/>
    <property type="evidence" value="ECO:0007669"/>
    <property type="project" value="InterPro"/>
</dbReference>
<dbReference type="Proteomes" id="UP000429181">
    <property type="component" value="Chromosome 7"/>
</dbReference>
<dbReference type="PRINTS" id="PR01472">
    <property type="entry name" value="ICAMVCAM1"/>
</dbReference>
<dbReference type="PROSITE" id="PS50835">
    <property type="entry name" value="IG_LIKE"/>
    <property type="match status" value="1"/>
</dbReference>
<reference evidence="14" key="2">
    <citation type="submission" date="2025-08" db="UniProtKB">
        <authorList>
            <consortium name="Ensembl"/>
        </authorList>
    </citation>
    <scope>IDENTIFICATION</scope>
</reference>
<dbReference type="GO" id="GO:0098609">
    <property type="term" value="P:cell-cell adhesion"/>
    <property type="evidence" value="ECO:0007669"/>
    <property type="project" value="InterPro"/>
</dbReference>
<dbReference type="AlphaFoldDB" id="A0A4W2IFF5"/>
<dbReference type="GO" id="GO:1901701">
    <property type="term" value="P:cellular response to oxygen-containing compound"/>
    <property type="evidence" value="ECO:0007669"/>
    <property type="project" value="UniProtKB-ARBA"/>
</dbReference>
<feature type="region of interest" description="Disordered" evidence="12">
    <location>
        <begin position="33"/>
        <end position="71"/>
    </location>
</feature>
<sequence length="527" mass="57158">MELPGKNTGAGCHCLFQGIFLTQGSNVGLLLGKADSLPSEPPGKPHNIDEPQLSGLTPSPDLVPGPGGAGTSIHPSEAIIPRGGSLRVNCSISCDQKAILSLEAESTKKVVDRRNNWKVFELSDVQEDHMLLCISMCHSEVTMASMDLTVYWFPEHVELAPLPLWQPVGEELNLSCLVSGGAPRARLSVVLLRGEEELARQPVGKGEPAEVMFTVQPRREDHGTNFSWLELFQNTSAPRKLQTYGEALGSPLVVEVGSRWPVKCTLDGLFPAWDAEVYVVLGDKRLETIVTFHEYSVLAEAWIEGNEEEEGTHSLKCSVSLGNEIRNTRESVISTLKLPGSLPDLEPPEVSGWTTVTMECEARAATVVTLNGAPAGPLGPRAHLQLTPSAQDNGRCLSCSAELEVAGLVVQKHQTLELHVLCPQLDQRVCLGNWTWQEGSEQTLMCEPRGNPIPKLNCSRKGDGASLPIGDLRTVKREVAGTYLCRATSARGGVTQEVVVNMLCECWSLGRGRDSELPLQQEKGTKC</sequence>
<dbReference type="GO" id="GO:0006955">
    <property type="term" value="P:immune response"/>
    <property type="evidence" value="ECO:0007669"/>
    <property type="project" value="UniProtKB-ARBA"/>
</dbReference>
<organism evidence="14 15">
    <name type="scientific">Bos indicus x Bos taurus</name>
    <name type="common">Hybrid cattle</name>
    <dbReference type="NCBI Taxonomy" id="30522"/>
    <lineage>
        <taxon>Eukaryota</taxon>
        <taxon>Metazoa</taxon>
        <taxon>Chordata</taxon>
        <taxon>Craniata</taxon>
        <taxon>Vertebrata</taxon>
        <taxon>Euteleostomi</taxon>
        <taxon>Mammalia</taxon>
        <taxon>Eutheria</taxon>
        <taxon>Laurasiatheria</taxon>
        <taxon>Artiodactyla</taxon>
        <taxon>Ruminantia</taxon>
        <taxon>Pecora</taxon>
        <taxon>Bovidae</taxon>
        <taxon>Bovinae</taxon>
        <taxon>Bos</taxon>
    </lineage>
</organism>
<evidence type="ECO:0000256" key="4">
    <source>
        <dbReference type="ARBA" id="ARBA00022729"/>
    </source>
</evidence>
<evidence type="ECO:0000256" key="2">
    <source>
        <dbReference type="ARBA" id="ARBA00005925"/>
    </source>
</evidence>
<evidence type="ECO:0000256" key="7">
    <source>
        <dbReference type="ARBA" id="ARBA00022989"/>
    </source>
</evidence>
<dbReference type="FunFam" id="2.60.40.10:FF:000641">
    <property type="entry name" value="Intercellular adhesion molecule 1"/>
    <property type="match status" value="1"/>
</dbReference>
<keyword evidence="10" id="KW-0325">Glycoprotein</keyword>
<comment type="subcellular location">
    <subcellularLocation>
        <location evidence="1">Membrane</location>
        <topology evidence="1">Single-pass type I membrane protein</topology>
    </subcellularLocation>
</comment>
<keyword evidence="5" id="KW-0677">Repeat</keyword>
<keyword evidence="11" id="KW-0393">Immunoglobulin domain</keyword>
<keyword evidence="4" id="KW-0732">Signal</keyword>
<evidence type="ECO:0000259" key="13">
    <source>
        <dbReference type="PROSITE" id="PS50835"/>
    </source>
</evidence>
<dbReference type="FunFam" id="2.60.40.10:FF:000338">
    <property type="entry name" value="intercellular adhesion molecule 5"/>
    <property type="match status" value="1"/>
</dbReference>
<reference evidence="14 15" key="1">
    <citation type="submission" date="2018-11" db="EMBL/GenBank/DDBJ databases">
        <title>Haplotype-resolved cattle genomes.</title>
        <authorList>
            <person name="Low W.Y."/>
            <person name="Tearle R."/>
            <person name="Bickhart D.M."/>
            <person name="Rosen B.D."/>
            <person name="Koren S."/>
            <person name="Rhie A."/>
            <person name="Hiendleder S."/>
            <person name="Phillippy A.M."/>
            <person name="Smith T.P.L."/>
            <person name="Williams J.L."/>
        </authorList>
    </citation>
    <scope>NUCLEOTIDE SEQUENCE [LARGE SCALE GENOMIC DNA]</scope>
</reference>